<name>A0A6I3W8C9_9PSED</name>
<evidence type="ECO:0000313" key="3">
    <source>
        <dbReference type="Proteomes" id="UP000438196"/>
    </source>
</evidence>
<protein>
    <submittedName>
        <fullName evidence="2">Uncharacterized protein</fullName>
    </submittedName>
</protein>
<dbReference type="AlphaFoldDB" id="A0A6I3W8C9"/>
<reference evidence="2 3" key="1">
    <citation type="submission" date="2019-11" db="EMBL/GenBank/DDBJ databases">
        <title>Pseudomonas karstica sp. nov. and Pseudomonas spelaei sp. nov. from karst caves.</title>
        <authorList>
            <person name="Zeman M."/>
        </authorList>
    </citation>
    <scope>NUCLEOTIDE SEQUENCE [LARGE SCALE GENOMIC DNA]</scope>
    <source>
        <strain evidence="2 3">CCM 7893</strain>
    </source>
</reference>
<feature type="region of interest" description="Disordered" evidence="1">
    <location>
        <begin position="633"/>
        <end position="653"/>
    </location>
</feature>
<dbReference type="EMBL" id="WNNK01000005">
    <property type="protein sequence ID" value="MUF04204.1"/>
    <property type="molecule type" value="Genomic_DNA"/>
</dbReference>
<dbReference type="Gene3D" id="3.40.50.11550">
    <property type="match status" value="1"/>
</dbReference>
<dbReference type="Proteomes" id="UP000438196">
    <property type="component" value="Unassembled WGS sequence"/>
</dbReference>
<evidence type="ECO:0000313" key="2">
    <source>
        <dbReference type="EMBL" id="MUF04204.1"/>
    </source>
</evidence>
<accession>A0A6I3W8C9</accession>
<keyword evidence="3" id="KW-1185">Reference proteome</keyword>
<organism evidence="2 3">
    <name type="scientific">Pseudomonas spelaei</name>
    <dbReference type="NCBI Taxonomy" id="1055469"/>
    <lineage>
        <taxon>Bacteria</taxon>
        <taxon>Pseudomonadati</taxon>
        <taxon>Pseudomonadota</taxon>
        <taxon>Gammaproteobacteria</taxon>
        <taxon>Pseudomonadales</taxon>
        <taxon>Pseudomonadaceae</taxon>
        <taxon>Pseudomonas</taxon>
    </lineage>
</organism>
<feature type="compositionally biased region" description="Low complexity" evidence="1">
    <location>
        <begin position="1"/>
        <end position="21"/>
    </location>
</feature>
<evidence type="ECO:0000256" key="1">
    <source>
        <dbReference type="SAM" id="MobiDB-lite"/>
    </source>
</evidence>
<dbReference type="OrthoDB" id="6740126at2"/>
<sequence>MTSIQSRQTLSASTAALTSQQAPPPDGTPLALVQPPAREQPQPSQPNTADLTLKRALGDQCDWQTLAQQLNQAAQCLAPQADAQAVASVLAETRFKPHPDASYYQKYDLEVGATVDLESFLSAWRATLPTTRTELITLARAATDQSMQHPFGNFGGALSWPLPLNLEQQEATHALIASNSAGLTGLPLIDSRRGVLGYLINDRPLSEAELQDPAKALERLLLSPRAQALGQTLQTRLNGIATETSVNDYVLAGIQLGLDAESISAPDRNKVAGFDLAQKQHWGQSPASVVSALSSHLVNNGKTSAATAKLGAHLLLGRVAPQFLVKDIPENVVYGSQSWTNLCLAVAKIEANTPGATPNMNFAQVMSSAHASDTPIPEETQKSALIDWGVANGIVERKDDNLYSSVEIEQVRDDFNRQLEERATASTALDRPLPNLKEIALAKLEAQFGKGVPFEEKCITADYSFKVTRHHQGTYSMLDIAMMGQENVPKWKTPDSRIPIDALNSHTGINVFNTFKHQFDETITAKKKGLGTTVQHLITQLPLADRENLERGKIDFYQDKVYTLATDFYSPPALTSKSSKLLIKTERNAVTTLYEIDLEKGAIHRLTDLQARTRMHDFRNANKLHKTEILKPAEGAPPGLQGEAPTSALPPQSFSSQRTRYIADTFIEAFDLDNADILKQARGVTTFDQELASREKVREFLLNLVPLRSAIVNFRDGNYIDGAMDLGMDLFGFLTAGAGAATKVGKVVATGASSVAKALKTARIVGVTAIESFNPLSGVGDLAIGVGRLAIKGAKGAATKIQTLLGAADSYGLVAASQKYEATASGTFTFSGHYVEGAAVRKNGHWYAYDVGKMQAYGSPLEAFSPTKILMPPSPTLRVSNRHHEARYNPLSRINRPAATPRVPLPLDEYVTSPITNGALIDDHFTPNRIKLTREKFTLEKNGFFQEMAAGNMPPRPTLPDITDTVPINQLFAEALEKTDVLVLGERHTDVASLIAMRDAMKTFKESGVTAIFVEGATLDAYGLINDRALAHAISKRPGGSTLYEELKKAADEFEIEIMPLEHRYLTRHSDTPNYFGGLDKLPRSSPAYAALSKQRLEEMNYYGAKQVLKNELGGKSVVWVGRAHMNTAEGIPGIAELTGGIGIGIYQKADITQSVGRRAGGQRDTAAALSTTDDSVGDLQIDVKV</sequence>
<proteinExistence type="predicted"/>
<dbReference type="RefSeq" id="WP_155582570.1">
    <property type="nucleotide sequence ID" value="NZ_JBHSTH010000002.1"/>
</dbReference>
<comment type="caution">
    <text evidence="2">The sequence shown here is derived from an EMBL/GenBank/DDBJ whole genome shotgun (WGS) entry which is preliminary data.</text>
</comment>
<dbReference type="SUPFAM" id="SSF159501">
    <property type="entry name" value="EreA/ChaN-like"/>
    <property type="match status" value="1"/>
</dbReference>
<feature type="region of interest" description="Disordered" evidence="1">
    <location>
        <begin position="1"/>
        <end position="48"/>
    </location>
</feature>
<gene>
    <name evidence="2" type="ORF">GNF76_07630</name>
</gene>